<evidence type="ECO:0000256" key="1">
    <source>
        <dbReference type="ARBA" id="ARBA00006484"/>
    </source>
</evidence>
<dbReference type="Gene3D" id="3.40.50.720">
    <property type="entry name" value="NAD(P)-binding Rossmann-like Domain"/>
    <property type="match status" value="1"/>
</dbReference>
<organism evidence="3 4">
    <name type="scientific">Hyphobacterium vulgare</name>
    <dbReference type="NCBI Taxonomy" id="1736751"/>
    <lineage>
        <taxon>Bacteria</taxon>
        <taxon>Pseudomonadati</taxon>
        <taxon>Pseudomonadota</taxon>
        <taxon>Alphaproteobacteria</taxon>
        <taxon>Maricaulales</taxon>
        <taxon>Maricaulaceae</taxon>
        <taxon>Hyphobacterium</taxon>
    </lineage>
</organism>
<dbReference type="PROSITE" id="PS00061">
    <property type="entry name" value="ADH_SHORT"/>
    <property type="match status" value="1"/>
</dbReference>
<accession>A0ABV7A0Z2</accession>
<dbReference type="RefSeq" id="WP_343163301.1">
    <property type="nucleotide sequence ID" value="NZ_JBHRSV010000028.1"/>
</dbReference>
<dbReference type="PRINTS" id="PR00081">
    <property type="entry name" value="GDHRDH"/>
</dbReference>
<gene>
    <name evidence="3" type="ORF">ACFOOR_14500</name>
</gene>
<dbReference type="Proteomes" id="UP001595379">
    <property type="component" value="Unassembled WGS sequence"/>
</dbReference>
<proteinExistence type="inferred from homology"/>
<protein>
    <submittedName>
        <fullName evidence="3">SDR family NAD(P)-dependent oxidoreductase</fullName>
    </submittedName>
</protein>
<dbReference type="SUPFAM" id="SSF51735">
    <property type="entry name" value="NAD(P)-binding Rossmann-fold domains"/>
    <property type="match status" value="1"/>
</dbReference>
<comment type="similarity">
    <text evidence="1">Belongs to the short-chain dehydrogenases/reductases (SDR) family.</text>
</comment>
<dbReference type="InterPro" id="IPR002347">
    <property type="entry name" value="SDR_fam"/>
</dbReference>
<dbReference type="InterPro" id="IPR036291">
    <property type="entry name" value="NAD(P)-bd_dom_sf"/>
</dbReference>
<dbReference type="PANTHER" id="PTHR42901:SF1">
    <property type="entry name" value="ALCOHOL DEHYDROGENASE"/>
    <property type="match status" value="1"/>
</dbReference>
<evidence type="ECO:0000256" key="2">
    <source>
        <dbReference type="ARBA" id="ARBA00023002"/>
    </source>
</evidence>
<sequence length="239" mass="25225">MTDKLLEGRVALVTGASRGIGRAVALDLAAKGAHVIATARTQGGLEELDDAIRAAGGQATLVPLDLMQSDGIEKLAGIVKERWQKLDILVANAGVLGELTPASHVSAKTWNSVFGINVIAPARLIRAFEPLLMASDAGRAVFLTSGAARNRKPYWAPYAASKAALDALVESWAKEHMSSALRINLFNPGPTRTAMRAKAFPGEDPMTLPAPEAVAPAISALCLPSSKRHAEWVSFPDET</sequence>
<evidence type="ECO:0000313" key="4">
    <source>
        <dbReference type="Proteomes" id="UP001595379"/>
    </source>
</evidence>
<comment type="caution">
    <text evidence="3">The sequence shown here is derived from an EMBL/GenBank/DDBJ whole genome shotgun (WGS) entry which is preliminary data.</text>
</comment>
<reference evidence="4" key="1">
    <citation type="journal article" date="2019" name="Int. J. Syst. Evol. Microbiol.">
        <title>The Global Catalogue of Microorganisms (GCM) 10K type strain sequencing project: providing services to taxonomists for standard genome sequencing and annotation.</title>
        <authorList>
            <consortium name="The Broad Institute Genomics Platform"/>
            <consortium name="The Broad Institute Genome Sequencing Center for Infectious Disease"/>
            <person name="Wu L."/>
            <person name="Ma J."/>
        </authorList>
    </citation>
    <scope>NUCLEOTIDE SEQUENCE [LARGE SCALE GENOMIC DNA]</scope>
    <source>
        <strain evidence="4">KCTC 52487</strain>
    </source>
</reference>
<evidence type="ECO:0000313" key="3">
    <source>
        <dbReference type="EMBL" id="MFC2927315.1"/>
    </source>
</evidence>
<dbReference type="Pfam" id="PF00106">
    <property type="entry name" value="adh_short"/>
    <property type="match status" value="1"/>
</dbReference>
<keyword evidence="4" id="KW-1185">Reference proteome</keyword>
<dbReference type="InterPro" id="IPR020904">
    <property type="entry name" value="Sc_DH/Rdtase_CS"/>
</dbReference>
<dbReference type="PANTHER" id="PTHR42901">
    <property type="entry name" value="ALCOHOL DEHYDROGENASE"/>
    <property type="match status" value="1"/>
</dbReference>
<keyword evidence="2" id="KW-0560">Oxidoreductase</keyword>
<name>A0ABV7A0Z2_9PROT</name>
<dbReference type="EMBL" id="JBHRSV010000028">
    <property type="protein sequence ID" value="MFC2927315.1"/>
    <property type="molecule type" value="Genomic_DNA"/>
</dbReference>